<accession>A0A918EBD6</accession>
<dbReference type="PROSITE" id="PS00622">
    <property type="entry name" value="HTH_LUXR_1"/>
    <property type="match status" value="1"/>
</dbReference>
<dbReference type="InterPro" id="IPR036388">
    <property type="entry name" value="WH-like_DNA-bd_sf"/>
</dbReference>
<keyword evidence="1" id="KW-0547">Nucleotide-binding</keyword>
<dbReference type="InterPro" id="IPR000792">
    <property type="entry name" value="Tscrpt_reg_LuxR_C"/>
</dbReference>
<dbReference type="InterPro" id="IPR027417">
    <property type="entry name" value="P-loop_NTPase"/>
</dbReference>
<dbReference type="SUPFAM" id="SSF46894">
    <property type="entry name" value="C-terminal effector domain of the bipartite response regulators"/>
    <property type="match status" value="1"/>
</dbReference>
<protein>
    <recommendedName>
        <fullName evidence="4">HTH luxR-type domain-containing protein</fullName>
    </recommendedName>
</protein>
<proteinExistence type="predicted"/>
<feature type="domain" description="HTH luxR-type" evidence="4">
    <location>
        <begin position="782"/>
        <end position="847"/>
    </location>
</feature>
<dbReference type="InterPro" id="IPR041664">
    <property type="entry name" value="AAA_16"/>
</dbReference>
<dbReference type="SUPFAM" id="SSF52540">
    <property type="entry name" value="P-loop containing nucleoside triphosphate hydrolases"/>
    <property type="match status" value="1"/>
</dbReference>
<keyword evidence="6" id="KW-1185">Reference proteome</keyword>
<dbReference type="SUPFAM" id="SSF48452">
    <property type="entry name" value="TPR-like"/>
    <property type="match status" value="1"/>
</dbReference>
<dbReference type="PROSITE" id="PS50043">
    <property type="entry name" value="HTH_LUXR_2"/>
    <property type="match status" value="1"/>
</dbReference>
<dbReference type="RefSeq" id="WP_189144794.1">
    <property type="nucleotide sequence ID" value="NZ_BMNK01000027.1"/>
</dbReference>
<reference evidence="5" key="1">
    <citation type="journal article" date="2014" name="Int. J. Syst. Evol. Microbiol.">
        <title>Complete genome sequence of Corynebacterium casei LMG S-19264T (=DSM 44701T), isolated from a smear-ripened cheese.</title>
        <authorList>
            <consortium name="US DOE Joint Genome Institute (JGI-PGF)"/>
            <person name="Walter F."/>
            <person name="Albersmeier A."/>
            <person name="Kalinowski J."/>
            <person name="Ruckert C."/>
        </authorList>
    </citation>
    <scope>NUCLEOTIDE SEQUENCE</scope>
    <source>
        <strain evidence="5">CGMCC 4.7430</strain>
    </source>
</reference>
<dbReference type="GO" id="GO:0005524">
    <property type="term" value="F:ATP binding"/>
    <property type="evidence" value="ECO:0007669"/>
    <property type="project" value="UniProtKB-KW"/>
</dbReference>
<evidence type="ECO:0000256" key="3">
    <source>
        <dbReference type="SAM" id="MobiDB-lite"/>
    </source>
</evidence>
<organism evidence="5 6">
    <name type="scientific">Nonomuraea glycinis</name>
    <dbReference type="NCBI Taxonomy" id="2047744"/>
    <lineage>
        <taxon>Bacteria</taxon>
        <taxon>Bacillati</taxon>
        <taxon>Actinomycetota</taxon>
        <taxon>Actinomycetes</taxon>
        <taxon>Streptosporangiales</taxon>
        <taxon>Streptosporangiaceae</taxon>
        <taxon>Nonomuraea</taxon>
    </lineage>
</organism>
<dbReference type="GO" id="GO:0006355">
    <property type="term" value="P:regulation of DNA-templated transcription"/>
    <property type="evidence" value="ECO:0007669"/>
    <property type="project" value="InterPro"/>
</dbReference>
<reference evidence="5" key="2">
    <citation type="submission" date="2020-09" db="EMBL/GenBank/DDBJ databases">
        <authorList>
            <person name="Sun Q."/>
            <person name="Zhou Y."/>
        </authorList>
    </citation>
    <scope>NUCLEOTIDE SEQUENCE</scope>
    <source>
        <strain evidence="5">CGMCC 4.7430</strain>
    </source>
</reference>
<comment type="caution">
    <text evidence="5">The sequence shown here is derived from an EMBL/GenBank/DDBJ whole genome shotgun (WGS) entry which is preliminary data.</text>
</comment>
<gene>
    <name evidence="5" type="ORF">GCM10012278_88680</name>
</gene>
<dbReference type="CDD" id="cd06170">
    <property type="entry name" value="LuxR_C_like"/>
    <property type="match status" value="1"/>
</dbReference>
<dbReference type="PRINTS" id="PR00038">
    <property type="entry name" value="HTHLUXR"/>
</dbReference>
<sequence length="879" mass="94039">MRGREREWSQVEGLFRTLLEGGTGTLLVDGEPGAGKSRLLDEAADAAPHHGIGVIRGSVEELGELVSCGFLLEALDLPFEGGPADSPAHLLDRLTKGFEERAGAPVLAVFDDLHRAEPATLKTVRVLHDRLTTWPVGWLLSGSTAENDGQAACLFGLLKRNGAARVTLAPLAPEAVADLAADMLGRPPDPTTRALLAEAGGNPLLITELLAGLRDEGRLDASCGAMSRAHLPARLRTVVRRWTDALGGEARSLVETVAVLGGPLPIAQTASLLGTTPAALLSAIEEATAAGILDVTGRGLAFRYGLVGTVTATWVPPPVRDALLSQADALTHLEPADARFTASAAAVHAAVTGGRLEEAESMVQERLADNCSAQNVAELRCLLSDIMYRTGRGDEAIHEADSVLALPARWHHVRDRAVVVRLYAMTRLHDDYVRACADEIIDGESGHGPTVTVAALTALATIERDEGRLSNAVALAEDAWRLASEDRPDERRYEACLTIAAMLIDVRRLDEARAMLQQARTDMLAHDHLAWAADVAALEARAEFAAGRFDGAITEGRRALSLAAVHNMPLAAEVASGLLAAVALRRGELREAARRVAAPAEGSSEARARHALLAAQVTEARDGPRRAMTLLTDLSGPLQQLSSLLAMEPTVSAWMVRVAMGAGDRSTAESIVTMAESLSHASLGLPMLSASAAHARGLLDGDREALTLAAEQIEDIWAQASAEEDLGVLLKAVGEQQEAVTRLDRALAIHHDIGSTRDAARIRRRLRGMGVRRRHWHSAPRSVSGWDSLTETEAAVALLAVDGWTNRQIAEQMFLSVHTVAFHLRHVYRKLNLGSRVELTRLAVAQERVGPDRSHDAREKPSHRNYTSGGCDRPARRQG</sequence>
<dbReference type="EMBL" id="BMNK01000027">
    <property type="protein sequence ID" value="GGP18016.1"/>
    <property type="molecule type" value="Genomic_DNA"/>
</dbReference>
<dbReference type="AlphaFoldDB" id="A0A918EBD6"/>
<dbReference type="InterPro" id="IPR011990">
    <property type="entry name" value="TPR-like_helical_dom_sf"/>
</dbReference>
<evidence type="ECO:0000259" key="4">
    <source>
        <dbReference type="PROSITE" id="PS50043"/>
    </source>
</evidence>
<keyword evidence="2" id="KW-0067">ATP-binding</keyword>
<feature type="compositionally biased region" description="Basic and acidic residues" evidence="3">
    <location>
        <begin position="849"/>
        <end position="862"/>
    </location>
</feature>
<dbReference type="SMART" id="SM00421">
    <property type="entry name" value="HTH_LUXR"/>
    <property type="match status" value="1"/>
</dbReference>
<dbReference type="PANTHER" id="PTHR16305">
    <property type="entry name" value="TESTICULAR SOLUBLE ADENYLYL CYCLASE"/>
    <property type="match status" value="1"/>
</dbReference>
<evidence type="ECO:0000313" key="5">
    <source>
        <dbReference type="EMBL" id="GGP18016.1"/>
    </source>
</evidence>
<evidence type="ECO:0000256" key="1">
    <source>
        <dbReference type="ARBA" id="ARBA00022741"/>
    </source>
</evidence>
<dbReference type="Pfam" id="PF00196">
    <property type="entry name" value="GerE"/>
    <property type="match status" value="1"/>
</dbReference>
<dbReference type="GO" id="GO:0003677">
    <property type="term" value="F:DNA binding"/>
    <property type="evidence" value="ECO:0007669"/>
    <property type="project" value="InterPro"/>
</dbReference>
<evidence type="ECO:0000313" key="6">
    <source>
        <dbReference type="Proteomes" id="UP000660745"/>
    </source>
</evidence>
<name>A0A918EBD6_9ACTN</name>
<dbReference type="Gene3D" id="1.10.10.10">
    <property type="entry name" value="Winged helix-like DNA-binding domain superfamily/Winged helix DNA-binding domain"/>
    <property type="match status" value="1"/>
</dbReference>
<dbReference type="PANTHER" id="PTHR16305:SF35">
    <property type="entry name" value="TRANSCRIPTIONAL ACTIVATOR DOMAIN"/>
    <property type="match status" value="1"/>
</dbReference>
<dbReference type="GO" id="GO:0005737">
    <property type="term" value="C:cytoplasm"/>
    <property type="evidence" value="ECO:0007669"/>
    <property type="project" value="TreeGrafter"/>
</dbReference>
<dbReference type="Pfam" id="PF13191">
    <property type="entry name" value="AAA_16"/>
    <property type="match status" value="1"/>
</dbReference>
<dbReference type="InterPro" id="IPR016032">
    <property type="entry name" value="Sig_transdc_resp-reg_C-effctor"/>
</dbReference>
<feature type="region of interest" description="Disordered" evidence="3">
    <location>
        <begin position="848"/>
        <end position="879"/>
    </location>
</feature>
<evidence type="ECO:0000256" key="2">
    <source>
        <dbReference type="ARBA" id="ARBA00022840"/>
    </source>
</evidence>
<dbReference type="GO" id="GO:0004016">
    <property type="term" value="F:adenylate cyclase activity"/>
    <property type="evidence" value="ECO:0007669"/>
    <property type="project" value="TreeGrafter"/>
</dbReference>
<dbReference type="Proteomes" id="UP000660745">
    <property type="component" value="Unassembled WGS sequence"/>
</dbReference>
<dbReference type="Gene3D" id="1.25.40.10">
    <property type="entry name" value="Tetratricopeptide repeat domain"/>
    <property type="match status" value="1"/>
</dbReference>